<keyword evidence="2" id="KW-1185">Reference proteome</keyword>
<proteinExistence type="predicted"/>
<accession>A0A2Z6LL82</accession>
<organism evidence="1 2">
    <name type="scientific">Trifolium subterraneum</name>
    <name type="common">Subterranean clover</name>
    <dbReference type="NCBI Taxonomy" id="3900"/>
    <lineage>
        <taxon>Eukaryota</taxon>
        <taxon>Viridiplantae</taxon>
        <taxon>Streptophyta</taxon>
        <taxon>Embryophyta</taxon>
        <taxon>Tracheophyta</taxon>
        <taxon>Spermatophyta</taxon>
        <taxon>Magnoliopsida</taxon>
        <taxon>eudicotyledons</taxon>
        <taxon>Gunneridae</taxon>
        <taxon>Pentapetalae</taxon>
        <taxon>rosids</taxon>
        <taxon>fabids</taxon>
        <taxon>Fabales</taxon>
        <taxon>Fabaceae</taxon>
        <taxon>Papilionoideae</taxon>
        <taxon>50 kb inversion clade</taxon>
        <taxon>NPAAA clade</taxon>
        <taxon>Hologalegina</taxon>
        <taxon>IRL clade</taxon>
        <taxon>Trifolieae</taxon>
        <taxon>Trifolium</taxon>
    </lineage>
</organism>
<name>A0A2Z6LL82_TRISU</name>
<sequence length="67" mass="7825">MHHTKFTLSKTRHNKLDLSHICIAFTDLPWPRTSVFVDALSGKSLSESWFDAVVDFNAFYFILRHDL</sequence>
<evidence type="ECO:0000313" key="2">
    <source>
        <dbReference type="Proteomes" id="UP000242715"/>
    </source>
</evidence>
<reference evidence="2" key="1">
    <citation type="journal article" date="2017" name="Front. Plant Sci.">
        <title>Climate Clever Clovers: New Paradigm to Reduce the Environmental Footprint of Ruminants by Breeding Low Methanogenic Forages Utilizing Haplotype Variation.</title>
        <authorList>
            <person name="Kaur P."/>
            <person name="Appels R."/>
            <person name="Bayer P.E."/>
            <person name="Keeble-Gagnere G."/>
            <person name="Wang J."/>
            <person name="Hirakawa H."/>
            <person name="Shirasawa K."/>
            <person name="Vercoe P."/>
            <person name="Stefanova K."/>
            <person name="Durmic Z."/>
            <person name="Nichols P."/>
            <person name="Revell C."/>
            <person name="Isobe S.N."/>
            <person name="Edwards D."/>
            <person name="Erskine W."/>
        </authorList>
    </citation>
    <scope>NUCLEOTIDE SEQUENCE [LARGE SCALE GENOMIC DNA]</scope>
    <source>
        <strain evidence="2">cv. Daliak</strain>
    </source>
</reference>
<dbReference type="AlphaFoldDB" id="A0A2Z6LL82"/>
<dbReference type="Proteomes" id="UP000242715">
    <property type="component" value="Unassembled WGS sequence"/>
</dbReference>
<protein>
    <submittedName>
        <fullName evidence="1">Uncharacterized protein</fullName>
    </submittedName>
</protein>
<gene>
    <name evidence="1" type="ORF">TSUD_176060</name>
</gene>
<evidence type="ECO:0000313" key="1">
    <source>
        <dbReference type="EMBL" id="GAU18264.1"/>
    </source>
</evidence>
<dbReference type="EMBL" id="DF973181">
    <property type="protein sequence ID" value="GAU18264.1"/>
    <property type="molecule type" value="Genomic_DNA"/>
</dbReference>